<feature type="compositionally biased region" description="Basic and acidic residues" evidence="1">
    <location>
        <begin position="11"/>
        <end position="26"/>
    </location>
</feature>
<name>A0ABN7WQM5_GIGMA</name>
<feature type="non-terminal residue" evidence="2">
    <location>
        <position position="1"/>
    </location>
</feature>
<evidence type="ECO:0000313" key="2">
    <source>
        <dbReference type="EMBL" id="CAG8836832.1"/>
    </source>
</evidence>
<keyword evidence="3" id="KW-1185">Reference proteome</keyword>
<reference evidence="2 3" key="1">
    <citation type="submission" date="2021-06" db="EMBL/GenBank/DDBJ databases">
        <authorList>
            <person name="Kallberg Y."/>
            <person name="Tangrot J."/>
            <person name="Rosling A."/>
        </authorList>
    </citation>
    <scope>NUCLEOTIDE SEQUENCE [LARGE SCALE GENOMIC DNA]</scope>
    <source>
        <strain evidence="2 3">120-4 pot B 10/14</strain>
    </source>
</reference>
<sequence length="93" mass="10897">SQGLHNKHKCVRYEDEKDEGKENVGEKDEDNENNGEEDESKDDENEKDERNDKIEKENENDNNRDGIELLDTKKKTSLVDDLFITIRENIEST</sequence>
<gene>
    <name evidence="2" type="ORF">GMARGA_LOCUS33229</name>
</gene>
<accession>A0ABN7WQM5</accession>
<protein>
    <submittedName>
        <fullName evidence="2">15333_t:CDS:1</fullName>
    </submittedName>
</protein>
<evidence type="ECO:0000256" key="1">
    <source>
        <dbReference type="SAM" id="MobiDB-lite"/>
    </source>
</evidence>
<comment type="caution">
    <text evidence="2">The sequence shown here is derived from an EMBL/GenBank/DDBJ whole genome shotgun (WGS) entry which is preliminary data.</text>
</comment>
<feature type="compositionally biased region" description="Basic residues" evidence="1">
    <location>
        <begin position="1"/>
        <end position="10"/>
    </location>
</feature>
<feature type="compositionally biased region" description="Acidic residues" evidence="1">
    <location>
        <begin position="27"/>
        <end position="46"/>
    </location>
</feature>
<feature type="compositionally biased region" description="Basic and acidic residues" evidence="1">
    <location>
        <begin position="47"/>
        <end position="74"/>
    </location>
</feature>
<organism evidence="2 3">
    <name type="scientific">Gigaspora margarita</name>
    <dbReference type="NCBI Taxonomy" id="4874"/>
    <lineage>
        <taxon>Eukaryota</taxon>
        <taxon>Fungi</taxon>
        <taxon>Fungi incertae sedis</taxon>
        <taxon>Mucoromycota</taxon>
        <taxon>Glomeromycotina</taxon>
        <taxon>Glomeromycetes</taxon>
        <taxon>Diversisporales</taxon>
        <taxon>Gigasporaceae</taxon>
        <taxon>Gigaspora</taxon>
    </lineage>
</organism>
<evidence type="ECO:0000313" key="3">
    <source>
        <dbReference type="Proteomes" id="UP000789901"/>
    </source>
</evidence>
<feature type="non-terminal residue" evidence="2">
    <location>
        <position position="93"/>
    </location>
</feature>
<proteinExistence type="predicted"/>
<feature type="region of interest" description="Disordered" evidence="1">
    <location>
        <begin position="1"/>
        <end position="74"/>
    </location>
</feature>
<dbReference type="EMBL" id="CAJVQB010054459">
    <property type="protein sequence ID" value="CAG8836832.1"/>
    <property type="molecule type" value="Genomic_DNA"/>
</dbReference>
<dbReference type="Proteomes" id="UP000789901">
    <property type="component" value="Unassembled WGS sequence"/>
</dbReference>